<protein>
    <submittedName>
        <fullName evidence="4">Late embryogenesis abundant protein</fullName>
    </submittedName>
</protein>
<dbReference type="EMBL" id="JABWDY010025559">
    <property type="protein sequence ID" value="KAF5189366.1"/>
    <property type="molecule type" value="Genomic_DNA"/>
</dbReference>
<keyword evidence="5" id="KW-1185">Reference proteome</keyword>
<dbReference type="PANTHER" id="PTHR31174">
    <property type="entry name" value="SEED MATURATION FAMILY PROTEIN"/>
    <property type="match status" value="1"/>
</dbReference>
<dbReference type="Pfam" id="PF04927">
    <property type="entry name" value="SMP"/>
    <property type="match status" value="3"/>
</dbReference>
<dbReference type="Proteomes" id="UP000554482">
    <property type="component" value="Unassembled WGS sequence"/>
</dbReference>
<reference evidence="4 5" key="1">
    <citation type="submission" date="2020-06" db="EMBL/GenBank/DDBJ databases">
        <title>Transcriptomic and genomic resources for Thalictrum thalictroides and T. hernandezii: Facilitating candidate gene discovery in an emerging model plant lineage.</title>
        <authorList>
            <person name="Arias T."/>
            <person name="Riano-Pachon D.M."/>
            <person name="Di Stilio V.S."/>
        </authorList>
    </citation>
    <scope>NUCLEOTIDE SEQUENCE [LARGE SCALE GENOMIC DNA]</scope>
    <source>
        <strain evidence="5">cv. WT478/WT964</strain>
        <tissue evidence="4">Leaves</tissue>
    </source>
</reference>
<sequence>MSQEQSKRPEGDEQKEAIKYGDVFPVFGDLASKPIAPQDAAMMQTAETTVLGKTQKGGPAAVMQSAATLNESAGIVGHNEVSDIAGNQGVTVTETHMPGTRIITESIAGQVVGEFSAPAPIPASSPASVFTRDAITIGEALEATAIAASNKPVDESDAAAIQAAEMRATGSSNIAVGGVAAAAQSAASMNARLTKDEVKTKLGELLTNASEKLPADKAVTREDAEGVIGAELRNNPNMSTHPGGVAESMAAAANMNQQGLLNT</sequence>
<evidence type="ECO:0000256" key="1">
    <source>
        <dbReference type="ARBA" id="ARBA00010733"/>
    </source>
</evidence>
<dbReference type="AlphaFoldDB" id="A0A7J6VW71"/>
<evidence type="ECO:0000313" key="4">
    <source>
        <dbReference type="EMBL" id="KAF5189366.1"/>
    </source>
</evidence>
<evidence type="ECO:0000313" key="5">
    <source>
        <dbReference type="Proteomes" id="UP000554482"/>
    </source>
</evidence>
<evidence type="ECO:0000256" key="2">
    <source>
        <dbReference type="ARBA" id="ARBA00022737"/>
    </source>
</evidence>
<keyword evidence="2" id="KW-0677">Repeat</keyword>
<dbReference type="InterPro" id="IPR007011">
    <property type="entry name" value="LEA_SMP_dom"/>
</dbReference>
<feature type="domain" description="SMP" evidence="3">
    <location>
        <begin position="135"/>
        <end position="192"/>
    </location>
</feature>
<gene>
    <name evidence="4" type="ORF">FRX31_021050</name>
</gene>
<organism evidence="4 5">
    <name type="scientific">Thalictrum thalictroides</name>
    <name type="common">Rue-anemone</name>
    <name type="synonym">Anemone thalictroides</name>
    <dbReference type="NCBI Taxonomy" id="46969"/>
    <lineage>
        <taxon>Eukaryota</taxon>
        <taxon>Viridiplantae</taxon>
        <taxon>Streptophyta</taxon>
        <taxon>Embryophyta</taxon>
        <taxon>Tracheophyta</taxon>
        <taxon>Spermatophyta</taxon>
        <taxon>Magnoliopsida</taxon>
        <taxon>Ranunculales</taxon>
        <taxon>Ranunculaceae</taxon>
        <taxon>Thalictroideae</taxon>
        <taxon>Thalictrum</taxon>
    </lineage>
</organism>
<evidence type="ECO:0000259" key="3">
    <source>
        <dbReference type="Pfam" id="PF04927"/>
    </source>
</evidence>
<comment type="similarity">
    <text evidence="1">Belongs to the LEA type SMP family.</text>
</comment>
<feature type="domain" description="SMP" evidence="3">
    <location>
        <begin position="18"/>
        <end position="72"/>
    </location>
</feature>
<dbReference type="InterPro" id="IPR042971">
    <property type="entry name" value="LEA_SMP"/>
</dbReference>
<comment type="caution">
    <text evidence="4">The sequence shown here is derived from an EMBL/GenBank/DDBJ whole genome shotgun (WGS) entry which is preliminary data.</text>
</comment>
<proteinExistence type="inferred from homology"/>
<name>A0A7J6VW71_THATH</name>
<accession>A0A7J6VW71</accession>
<feature type="domain" description="SMP" evidence="3">
    <location>
        <begin position="200"/>
        <end position="258"/>
    </location>
</feature>
<dbReference type="OrthoDB" id="2014755at2759"/>
<dbReference type="PANTHER" id="PTHR31174:SF7">
    <property type="entry name" value="LATE EMBRYOGENESIS ABUNDANT PROTEIN 31-RELATED"/>
    <property type="match status" value="1"/>
</dbReference>